<evidence type="ECO:0000313" key="1">
    <source>
        <dbReference type="EMBL" id="AKK05605.1"/>
    </source>
</evidence>
<dbReference type="KEGG" id="cmv:CMUST_06350"/>
<keyword evidence="2" id="KW-1185">Reference proteome</keyword>
<sequence length="236" mass="26534">MTKPARPRPAIELFPESLSLSLKQRAVLDVLNNFPDGARVSQVAETLGMHINTARGHLDELVERKAIFAETAPATGRGRPSLIYRLRIPDNRTVANEYLTLINVMSKYLGDGDQEQAHKLAQLIGQEWGEKMIEDGFKADNINDAVRSLCGHLQQMGFDPEIKRDAKNSHHVDVCMHSCPFVNDEGELGDFMCDIHQGMLQHHRNLSPLRIDLQPLMENGKCMISITEPDEDNDNK</sequence>
<organism evidence="1 2">
    <name type="scientific">Corynebacterium mustelae</name>
    <dbReference type="NCBI Taxonomy" id="571915"/>
    <lineage>
        <taxon>Bacteria</taxon>
        <taxon>Bacillati</taxon>
        <taxon>Actinomycetota</taxon>
        <taxon>Actinomycetes</taxon>
        <taxon>Mycobacteriales</taxon>
        <taxon>Corynebacteriaceae</taxon>
        <taxon>Corynebacterium</taxon>
    </lineage>
</organism>
<dbReference type="STRING" id="571915.CMUST_06350"/>
<dbReference type="EMBL" id="CP011542">
    <property type="protein sequence ID" value="AKK05605.1"/>
    <property type="molecule type" value="Genomic_DNA"/>
</dbReference>
<name>A0A0G3GYH0_9CORY</name>
<dbReference type="RefSeq" id="WP_047261782.1">
    <property type="nucleotide sequence ID" value="NZ_CP011542.1"/>
</dbReference>
<dbReference type="OrthoDB" id="3399802at2"/>
<dbReference type="Proteomes" id="UP000035199">
    <property type="component" value="Chromosome"/>
</dbReference>
<dbReference type="InterPro" id="IPR036388">
    <property type="entry name" value="WH-like_DNA-bd_sf"/>
</dbReference>
<reference evidence="2" key="2">
    <citation type="submission" date="2015-05" db="EMBL/GenBank/DDBJ databases">
        <title>Complete genome sequence of Corynebacterium mustelae DSM 45274, isolated from various tissues of a male ferret with lethal sepsis.</title>
        <authorList>
            <person name="Ruckert C."/>
            <person name="Albersmeier A."/>
            <person name="Winkler A."/>
            <person name="Tauch A."/>
        </authorList>
    </citation>
    <scope>NUCLEOTIDE SEQUENCE [LARGE SCALE GENOMIC DNA]</scope>
    <source>
        <strain evidence="2">DSM 45274</strain>
    </source>
</reference>
<protein>
    <submittedName>
        <fullName evidence="1">Putative transcriptional regulator</fullName>
    </submittedName>
</protein>
<dbReference type="PATRIC" id="fig|571915.4.peg.1347"/>
<dbReference type="InterPro" id="IPR036390">
    <property type="entry name" value="WH_DNA-bd_sf"/>
</dbReference>
<reference evidence="1 2" key="1">
    <citation type="journal article" date="2015" name="Genome Announc.">
        <title>Complete Genome Sequence of the Type Strain Corynebacterium mustelae DSM 45274, Isolated from Various Tissues of a Male Ferret with Lethal Sepsis.</title>
        <authorList>
            <person name="Ruckert C."/>
            <person name="Eimer J."/>
            <person name="Winkler A."/>
            <person name="Tauch A."/>
        </authorList>
    </citation>
    <scope>NUCLEOTIDE SEQUENCE [LARGE SCALE GENOMIC DNA]</scope>
    <source>
        <strain evidence="1 2">DSM 45274</strain>
    </source>
</reference>
<dbReference type="Gene3D" id="1.10.10.10">
    <property type="entry name" value="Winged helix-like DNA-binding domain superfamily/Winged helix DNA-binding domain"/>
    <property type="match status" value="1"/>
</dbReference>
<gene>
    <name evidence="1" type="ORF">CMUST_06350</name>
</gene>
<evidence type="ECO:0000313" key="2">
    <source>
        <dbReference type="Proteomes" id="UP000035199"/>
    </source>
</evidence>
<dbReference type="SUPFAM" id="SSF46785">
    <property type="entry name" value="Winged helix' DNA-binding domain"/>
    <property type="match status" value="1"/>
</dbReference>
<dbReference type="AlphaFoldDB" id="A0A0G3GYH0"/>
<accession>A0A0G3GYH0</accession>
<proteinExistence type="predicted"/>